<feature type="compositionally biased region" description="Basic and acidic residues" evidence="1">
    <location>
        <begin position="119"/>
        <end position="132"/>
    </location>
</feature>
<feature type="region of interest" description="Disordered" evidence="1">
    <location>
        <begin position="110"/>
        <end position="144"/>
    </location>
</feature>
<protein>
    <submittedName>
        <fullName evidence="2">Uncharacterized protein</fullName>
    </submittedName>
</protein>
<dbReference type="EMBL" id="JAWWNJ010000109">
    <property type="protein sequence ID" value="KAK6992519.1"/>
    <property type="molecule type" value="Genomic_DNA"/>
</dbReference>
<dbReference type="AlphaFoldDB" id="A0AAV9ZU49"/>
<proteinExistence type="predicted"/>
<organism evidence="2 3">
    <name type="scientific">Favolaschia claudopus</name>
    <dbReference type="NCBI Taxonomy" id="2862362"/>
    <lineage>
        <taxon>Eukaryota</taxon>
        <taxon>Fungi</taxon>
        <taxon>Dikarya</taxon>
        <taxon>Basidiomycota</taxon>
        <taxon>Agaricomycotina</taxon>
        <taxon>Agaricomycetes</taxon>
        <taxon>Agaricomycetidae</taxon>
        <taxon>Agaricales</taxon>
        <taxon>Marasmiineae</taxon>
        <taxon>Mycenaceae</taxon>
        <taxon>Favolaschia</taxon>
    </lineage>
</organism>
<name>A0AAV9ZU49_9AGAR</name>
<reference evidence="2 3" key="1">
    <citation type="journal article" date="2024" name="J Genomics">
        <title>Draft genome sequencing and assembly of Favolaschia claudopus CIRM-BRFM 2984 isolated from oak limbs.</title>
        <authorList>
            <person name="Navarro D."/>
            <person name="Drula E."/>
            <person name="Chaduli D."/>
            <person name="Cazenave R."/>
            <person name="Ahrendt S."/>
            <person name="Wang J."/>
            <person name="Lipzen A."/>
            <person name="Daum C."/>
            <person name="Barry K."/>
            <person name="Grigoriev I.V."/>
            <person name="Favel A."/>
            <person name="Rosso M.N."/>
            <person name="Martin F."/>
        </authorList>
    </citation>
    <scope>NUCLEOTIDE SEQUENCE [LARGE SCALE GENOMIC DNA]</scope>
    <source>
        <strain evidence="2 3">CIRM-BRFM 2984</strain>
    </source>
</reference>
<keyword evidence="3" id="KW-1185">Reference proteome</keyword>
<gene>
    <name evidence="2" type="ORF">R3P38DRAFT_3225586</name>
</gene>
<sequence>MAASPSDSDAADLPTPLERMAASPPIHSEPICRAWAELNFPPETRREMGAGGRRHSLLDDEIYAYHLYRQYRLHHRLKYASGHVMVRGLRLKADKFLERIQRLRSSLPPVFAPSAPRKRSQEEAEVVDEHGSYIRPQTKKLKLE</sequence>
<evidence type="ECO:0000313" key="2">
    <source>
        <dbReference type="EMBL" id="KAK6992519.1"/>
    </source>
</evidence>
<comment type="caution">
    <text evidence="2">The sequence shown here is derived from an EMBL/GenBank/DDBJ whole genome shotgun (WGS) entry which is preliminary data.</text>
</comment>
<evidence type="ECO:0000256" key="1">
    <source>
        <dbReference type="SAM" id="MobiDB-lite"/>
    </source>
</evidence>
<dbReference type="Proteomes" id="UP001362999">
    <property type="component" value="Unassembled WGS sequence"/>
</dbReference>
<evidence type="ECO:0000313" key="3">
    <source>
        <dbReference type="Proteomes" id="UP001362999"/>
    </source>
</evidence>
<accession>A0AAV9ZU49</accession>